<keyword evidence="1" id="KW-0472">Membrane</keyword>
<organism evidence="2 3">
    <name type="scientific">Nematocida parisii (strain ERTm3)</name>
    <name type="common">Nematode killer fungus</name>
    <dbReference type="NCBI Taxonomy" id="935791"/>
    <lineage>
        <taxon>Eukaryota</taxon>
        <taxon>Fungi</taxon>
        <taxon>Fungi incertae sedis</taxon>
        <taxon>Microsporidia</taxon>
        <taxon>Nematocida</taxon>
    </lineage>
</organism>
<keyword evidence="3" id="KW-1185">Reference proteome</keyword>
<accession>I3EE52</accession>
<evidence type="ECO:0000313" key="2">
    <source>
        <dbReference type="EMBL" id="EIJ87499.1"/>
    </source>
</evidence>
<dbReference type="EMBL" id="GL870882">
    <property type="protein sequence ID" value="EIJ87499.1"/>
    <property type="molecule type" value="Genomic_DNA"/>
</dbReference>
<keyword evidence="1" id="KW-1133">Transmembrane helix</keyword>
<dbReference type="OrthoDB" id="2188169at2759"/>
<name>I3EE52_NEMP3</name>
<dbReference type="InParanoid" id="I3EE52"/>
<dbReference type="Proteomes" id="UP000002872">
    <property type="component" value="Unassembled WGS sequence"/>
</dbReference>
<feature type="transmembrane region" description="Helical" evidence="1">
    <location>
        <begin position="7"/>
        <end position="24"/>
    </location>
</feature>
<dbReference type="AlphaFoldDB" id="I3EE52"/>
<keyword evidence="1" id="KW-0812">Transmembrane</keyword>
<evidence type="ECO:0000313" key="3">
    <source>
        <dbReference type="Proteomes" id="UP000002872"/>
    </source>
</evidence>
<dbReference type="HOGENOM" id="CLU_500666_0_0_1"/>
<evidence type="ECO:0000256" key="1">
    <source>
        <dbReference type="SAM" id="Phobius"/>
    </source>
</evidence>
<sequence length="544" mass="63409">MAKEEKIRISGFIAVFMILVIEVFCVITESDGINAHTYWKNKSELIEKASMRRRGYYNRLKKELLRQETEYFFCKIETNLKFIEYRIANIEEIVKVIHINNEQIKEITNRRDQDIAIDDRVTAIEISLSMIDKKTVELFYIFEEISFWISTIDTDILKIIELYYTKEERFDSIKNSLIWKLSVLNKPVAVEMTVLLFLSKIEGMSDFKGDTTKIVKDIREIVLVSEYAPVVEYLNIINALLSTYNYDIIAAGSVGLDYLAKTSVWHVNISEKGISLGEVYVKIMKLFRREISWESISLMDLTPKSIINLIGFEYFISGGIINPKRNDFFKSLEFLMTNIEKVSYDPKLKLPVSLEGSRNMYIDLFKSLWEVSEDAVHKISDVSHKCSNLGIDLYLFRMLRRNFISCKWMYSLDFSSIKINKSNQLSNTWSEMIDLSYLHPLWYICLASKIHKTPLDTDKLHPQNSLKRIVSLLEEKEFIIYLGQIYKNDPSGYIQIMKLCIGIWFSTNIRIVIGNLTEPPEVDVLLNEFIKCLSPGRNIFTTLS</sequence>
<reference evidence="2" key="1">
    <citation type="submission" date="2011-01" db="EMBL/GenBank/DDBJ databases">
        <title>The Genome Sequence of Nematocida parisii strain ERTm3.</title>
        <authorList>
            <consortium name="The Broad Institute Genome Sequencing Platform"/>
            <consortium name="The Broad Institute Genome Sequencing Center for Infectious Disease"/>
            <person name="Cuomo C."/>
            <person name="Troemel E."/>
            <person name="Young S.K."/>
            <person name="Zeng Q."/>
            <person name="Gargeya S."/>
            <person name="Fitzgerald M."/>
            <person name="Haas B."/>
            <person name="Abouelleil A."/>
            <person name="Alvarado L."/>
            <person name="Arachchi H.M."/>
            <person name="Berlin A."/>
            <person name="Chapman S.B."/>
            <person name="Gearin G."/>
            <person name="Goldberg J."/>
            <person name="Griggs A."/>
            <person name="Gujja S."/>
            <person name="Hansen M."/>
            <person name="Heiman D."/>
            <person name="Howarth C."/>
            <person name="Larimer J."/>
            <person name="Lui A."/>
            <person name="MacDonald P.J.P."/>
            <person name="McCowen C."/>
            <person name="Montmayeur A."/>
            <person name="Murphy C."/>
            <person name="Neiman D."/>
            <person name="Pearson M."/>
            <person name="Priest M."/>
            <person name="Roberts A."/>
            <person name="Saif S."/>
            <person name="Shea T."/>
            <person name="Sisk P."/>
            <person name="Stolte C."/>
            <person name="Sykes S."/>
            <person name="Wortman J."/>
            <person name="Nusbaum C."/>
            <person name="Birren B."/>
        </authorList>
    </citation>
    <scope>NUCLEOTIDE SEQUENCE</scope>
    <source>
        <strain evidence="2">ERTm3</strain>
    </source>
</reference>
<protein>
    <submittedName>
        <fullName evidence="2">Uncharacterized protein</fullName>
    </submittedName>
</protein>
<proteinExistence type="predicted"/>
<gene>
    <name evidence="2" type="ORF">NEQG_02380</name>
</gene>
<dbReference type="OMA" id="WMYSLDF"/>
<dbReference type="VEuPathDB" id="MicrosporidiaDB:NEQG_02380"/>